<feature type="region of interest" description="Disordered" evidence="2">
    <location>
        <begin position="1"/>
        <end position="53"/>
    </location>
</feature>
<dbReference type="PANTHER" id="PTHR12259">
    <property type="entry name" value="RGS-GAIP INTERACTING PROTEIN GIPC"/>
    <property type="match status" value="1"/>
</dbReference>
<dbReference type="InterPro" id="IPR036034">
    <property type="entry name" value="PDZ_sf"/>
</dbReference>
<comment type="similarity">
    <text evidence="1">Belongs to the GIPC family.</text>
</comment>
<keyword evidence="5" id="KW-1185">Reference proteome</keyword>
<reference evidence="4" key="1">
    <citation type="submission" date="2023-10" db="EMBL/GenBank/DDBJ databases">
        <title>Genome assembly of Pristionchus species.</title>
        <authorList>
            <person name="Yoshida K."/>
            <person name="Sommer R.J."/>
        </authorList>
    </citation>
    <scope>NUCLEOTIDE SEQUENCE</scope>
    <source>
        <strain evidence="4">RS0144</strain>
    </source>
</reference>
<evidence type="ECO:0000259" key="3">
    <source>
        <dbReference type="PROSITE" id="PS50106"/>
    </source>
</evidence>
<evidence type="ECO:0000256" key="2">
    <source>
        <dbReference type="SAM" id="MobiDB-lite"/>
    </source>
</evidence>
<dbReference type="Proteomes" id="UP001432027">
    <property type="component" value="Unassembled WGS sequence"/>
</dbReference>
<dbReference type="InterPro" id="IPR017379">
    <property type="entry name" value="GIPC1/2/3"/>
</dbReference>
<dbReference type="PROSITE" id="PS50106">
    <property type="entry name" value="PDZ"/>
    <property type="match status" value="1"/>
</dbReference>
<dbReference type="PANTHER" id="PTHR12259:SF1">
    <property type="entry name" value="GH21964P"/>
    <property type="match status" value="1"/>
</dbReference>
<evidence type="ECO:0000313" key="4">
    <source>
        <dbReference type="EMBL" id="GMS88434.1"/>
    </source>
</evidence>
<proteinExistence type="inferred from homology"/>
<accession>A0AAV5T797</accession>
<feature type="compositionally biased region" description="Basic residues" evidence="2">
    <location>
        <begin position="35"/>
        <end position="47"/>
    </location>
</feature>
<dbReference type="Pfam" id="PF25083">
    <property type="entry name" value="GIPC1_GH1"/>
    <property type="match status" value="1"/>
</dbReference>
<protein>
    <recommendedName>
        <fullName evidence="3">PDZ domain-containing protein</fullName>
    </recommendedName>
</protein>
<comment type="caution">
    <text evidence="4">The sequence shown here is derived from an EMBL/GenBank/DDBJ whole genome shotgun (WGS) entry which is preliminary data.</text>
</comment>
<organism evidence="4 5">
    <name type="scientific">Pristionchus entomophagus</name>
    <dbReference type="NCBI Taxonomy" id="358040"/>
    <lineage>
        <taxon>Eukaryota</taxon>
        <taxon>Metazoa</taxon>
        <taxon>Ecdysozoa</taxon>
        <taxon>Nematoda</taxon>
        <taxon>Chromadorea</taxon>
        <taxon>Rhabditida</taxon>
        <taxon>Rhabditina</taxon>
        <taxon>Diplogasteromorpha</taxon>
        <taxon>Diplogasteroidea</taxon>
        <taxon>Neodiplogasteridae</taxon>
        <taxon>Pristionchus</taxon>
    </lineage>
</organism>
<dbReference type="Pfam" id="PF00595">
    <property type="entry name" value="PDZ"/>
    <property type="match status" value="1"/>
</dbReference>
<feature type="compositionally biased region" description="Low complexity" evidence="2">
    <location>
        <begin position="1"/>
        <end position="18"/>
    </location>
</feature>
<feature type="domain" description="PDZ" evidence="3">
    <location>
        <begin position="144"/>
        <end position="213"/>
    </location>
</feature>
<dbReference type="Pfam" id="PF25082">
    <property type="entry name" value="GIPC1_GH2"/>
    <property type="match status" value="1"/>
</dbReference>
<name>A0AAV5T797_9BILA</name>
<dbReference type="SMART" id="SM00228">
    <property type="entry name" value="PDZ"/>
    <property type="match status" value="1"/>
</dbReference>
<dbReference type="EMBL" id="BTSX01000003">
    <property type="protein sequence ID" value="GMS88434.1"/>
    <property type="molecule type" value="Genomic_DNA"/>
</dbReference>
<dbReference type="InterPro" id="IPR056814">
    <property type="entry name" value="GIPC1-3_GH1"/>
</dbReference>
<dbReference type="SUPFAM" id="SSF50156">
    <property type="entry name" value="PDZ domain-like"/>
    <property type="match status" value="1"/>
</dbReference>
<dbReference type="AlphaFoldDB" id="A0AAV5T797"/>
<evidence type="ECO:0000313" key="5">
    <source>
        <dbReference type="Proteomes" id="UP001432027"/>
    </source>
</evidence>
<dbReference type="Gene3D" id="2.30.42.10">
    <property type="match status" value="1"/>
</dbReference>
<feature type="non-terminal residue" evidence="4">
    <location>
        <position position="1"/>
    </location>
</feature>
<sequence length="347" mass="38064">SSPSSSSSHSPHFSSSESGAVVVDRSPSEAMDVRRRSRSRSRNRANRRPTTTLYTPLIEEIHKDAADSSKPTTMFSIQLAHSSDMRTIPAFDSLPDLYRTVKKLFPDEADVLYCTINSPKVDMYHLLSSSLGLGDVIFVHLVGETTTKKFTKTENNIGLTITDNGAGRAFIKRVRDGSIGEREGLSMGQQIARINGEDMNGCRHYDVARVLRNIEEGREVDLELISPLQSGFSFIAPRTNVKTAAKPIENGGMTLRLKAQGPSVIQSAPPDAALLAGVNVIFENYLGVNDDQLAALVAEMAMASQSFQELGEKVKNSELAVFQLPDEFIFDIWGVLSDVRRTAEEAK</sequence>
<dbReference type="InterPro" id="IPR001478">
    <property type="entry name" value="PDZ"/>
</dbReference>
<dbReference type="InterPro" id="IPR055349">
    <property type="entry name" value="GH2_GIPC"/>
</dbReference>
<gene>
    <name evidence="4" type="ORF">PENTCL1PPCAC_10609</name>
</gene>
<evidence type="ECO:0000256" key="1">
    <source>
        <dbReference type="ARBA" id="ARBA00009011"/>
    </source>
</evidence>